<reference evidence="2 3" key="1">
    <citation type="journal article" date="2013" name="Curr. Biol.">
        <title>The Genome of the Foraminiferan Reticulomyxa filosa.</title>
        <authorList>
            <person name="Glockner G."/>
            <person name="Hulsmann N."/>
            <person name="Schleicher M."/>
            <person name="Noegel A.A."/>
            <person name="Eichinger L."/>
            <person name="Gallinger C."/>
            <person name="Pawlowski J."/>
            <person name="Sierra R."/>
            <person name="Euteneuer U."/>
            <person name="Pillet L."/>
            <person name="Moustafa A."/>
            <person name="Platzer M."/>
            <person name="Groth M."/>
            <person name="Szafranski K."/>
            <person name="Schliwa M."/>
        </authorList>
    </citation>
    <scope>NUCLEOTIDE SEQUENCE [LARGE SCALE GENOMIC DNA]</scope>
</reference>
<evidence type="ECO:0000313" key="2">
    <source>
        <dbReference type="EMBL" id="ETN98126.1"/>
    </source>
</evidence>
<dbReference type="EMBL" id="ASPP01047561">
    <property type="protein sequence ID" value="ETN98126.1"/>
    <property type="molecule type" value="Genomic_DNA"/>
</dbReference>
<organism evidence="2 3">
    <name type="scientific">Reticulomyxa filosa</name>
    <dbReference type="NCBI Taxonomy" id="46433"/>
    <lineage>
        <taxon>Eukaryota</taxon>
        <taxon>Sar</taxon>
        <taxon>Rhizaria</taxon>
        <taxon>Retaria</taxon>
        <taxon>Foraminifera</taxon>
        <taxon>Monothalamids</taxon>
        <taxon>Reticulomyxidae</taxon>
        <taxon>Reticulomyxa</taxon>
    </lineage>
</organism>
<evidence type="ECO:0000256" key="1">
    <source>
        <dbReference type="SAM" id="SignalP"/>
    </source>
</evidence>
<dbReference type="AlphaFoldDB" id="X6LAG5"/>
<protein>
    <submittedName>
        <fullName evidence="2">Uncharacterized protein</fullName>
    </submittedName>
</protein>
<gene>
    <name evidence="2" type="ORF">RFI_39391</name>
</gene>
<evidence type="ECO:0000313" key="3">
    <source>
        <dbReference type="Proteomes" id="UP000023152"/>
    </source>
</evidence>
<keyword evidence="3" id="KW-1185">Reference proteome</keyword>
<accession>X6LAG5</accession>
<comment type="caution">
    <text evidence="2">The sequence shown here is derived from an EMBL/GenBank/DDBJ whole genome shotgun (WGS) entry which is preliminary data.</text>
</comment>
<sequence>MKLSLVFVVIHVLNALMVMLSANNEYTQFSGELNERTNTSVSSLQYKHIENIMEYVNQLFVELITWRLAQYPQVNSLTAVLLVQMFNKKSMQFKSESIRIPQNTLPIDPKKSKSPYNKAPAVSTFPSTSTISGNFYKLIFKILSYRSNGKKKCSLKYVHEKKVITYMMYLILKKFFKKKK</sequence>
<proteinExistence type="predicted"/>
<feature type="chain" id="PRO_5012429643" evidence="1">
    <location>
        <begin position="16"/>
        <end position="180"/>
    </location>
</feature>
<name>X6LAG5_RETFI</name>
<dbReference type="Proteomes" id="UP000023152">
    <property type="component" value="Unassembled WGS sequence"/>
</dbReference>
<keyword evidence="1" id="KW-0732">Signal</keyword>
<feature type="signal peptide" evidence="1">
    <location>
        <begin position="1"/>
        <end position="15"/>
    </location>
</feature>